<organism evidence="6 7">
    <name type="scientific">Microbacterium thalli</name>
    <dbReference type="NCBI Taxonomy" id="3027921"/>
    <lineage>
        <taxon>Bacteria</taxon>
        <taxon>Bacillati</taxon>
        <taxon>Actinomycetota</taxon>
        <taxon>Actinomycetes</taxon>
        <taxon>Micrococcales</taxon>
        <taxon>Microbacteriaceae</taxon>
        <taxon>Microbacterium</taxon>
    </lineage>
</organism>
<evidence type="ECO:0000313" key="6">
    <source>
        <dbReference type="EMBL" id="MDD7961246.1"/>
    </source>
</evidence>
<dbReference type="InterPro" id="IPR050095">
    <property type="entry name" value="ECF_ABC_transporter_ATP-bd"/>
</dbReference>
<keyword evidence="7" id="KW-1185">Reference proteome</keyword>
<dbReference type="PANTHER" id="PTHR43553">
    <property type="entry name" value="HEAVY METAL TRANSPORTER"/>
    <property type="match status" value="1"/>
</dbReference>
<dbReference type="SUPFAM" id="SSF52540">
    <property type="entry name" value="P-loop containing nucleoside triphosphate hydrolases"/>
    <property type="match status" value="2"/>
</dbReference>
<dbReference type="Proteomes" id="UP001218170">
    <property type="component" value="Unassembled WGS sequence"/>
</dbReference>
<evidence type="ECO:0000256" key="4">
    <source>
        <dbReference type="ARBA" id="ARBA00022840"/>
    </source>
</evidence>
<dbReference type="RefSeq" id="WP_274221041.1">
    <property type="nucleotide sequence ID" value="NZ_JAQZCH010000001.1"/>
</dbReference>
<dbReference type="InterPro" id="IPR027417">
    <property type="entry name" value="P-loop_NTPase"/>
</dbReference>
<gene>
    <name evidence="6" type="ORF">PUW80_02655</name>
</gene>
<sequence>MAATGSPRPATIEARGWGWRYATRRAWALRDTSFRIEAGERVLLLGASGSGKSTLLQGMAGVLGGADEGEQHGQLLVDGDAATATRGRTGLVLQDPDSQTILARVGDDIAFGCENLGVPRPEIWARVREARDAVGLDVPLDRSTSALSGGQKQRLALAGVVAMRPGAVLLDEPTANLDPAGVVDVRDAVARALDATGATLVVIEHRIEAWLPLVTRVIVVGAGGVVADGDPRTVLEQRGPELAAAGVWVPGIRPPFPPLPPAVGDTATRRDALVSGERLVVGRVAGAPVAGPLDVEVRRGEVLGIVGANGAGKSTLGLTLAGLIPALGGAVRAAPALAEGAALTPRARRRARRGANAAASPDDPATWTSTALLTRIGTVLQEPEHQILRPTVREELEVGPRALGLAEAEIASRVDELLERLRLAALAPANPYTLSGGEKRRLTVAATLAARPRVVVLDEPTYGQDARTWSELVAIIAALRDGIDDRGPLGVAAITHDGAVLEALAARRFELRTPAPPTETWK</sequence>
<evidence type="ECO:0000259" key="5">
    <source>
        <dbReference type="PROSITE" id="PS50893"/>
    </source>
</evidence>
<comment type="caution">
    <text evidence="6">The sequence shown here is derived from an EMBL/GenBank/DDBJ whole genome shotgun (WGS) entry which is preliminary data.</text>
</comment>
<evidence type="ECO:0000256" key="3">
    <source>
        <dbReference type="ARBA" id="ARBA00022741"/>
    </source>
</evidence>
<dbReference type="InterPro" id="IPR015856">
    <property type="entry name" value="ABC_transpr_CbiO/EcfA_su"/>
</dbReference>
<dbReference type="SMART" id="SM00382">
    <property type="entry name" value="AAA"/>
    <property type="match status" value="2"/>
</dbReference>
<dbReference type="PROSITE" id="PS50893">
    <property type="entry name" value="ABC_TRANSPORTER_2"/>
    <property type="match status" value="2"/>
</dbReference>
<feature type="domain" description="ABC transporter" evidence="5">
    <location>
        <begin position="12"/>
        <end position="247"/>
    </location>
</feature>
<dbReference type="CDD" id="cd03225">
    <property type="entry name" value="ABC_cobalt_CbiO_domain1"/>
    <property type="match status" value="2"/>
</dbReference>
<dbReference type="PROSITE" id="PS00211">
    <property type="entry name" value="ABC_TRANSPORTER_1"/>
    <property type="match status" value="2"/>
</dbReference>
<dbReference type="GO" id="GO:0005524">
    <property type="term" value="F:ATP binding"/>
    <property type="evidence" value="ECO:0007669"/>
    <property type="project" value="UniProtKB-KW"/>
</dbReference>
<accession>A0ABT5SG93</accession>
<keyword evidence="2" id="KW-0813">Transport</keyword>
<dbReference type="InterPro" id="IPR003593">
    <property type="entry name" value="AAA+_ATPase"/>
</dbReference>
<dbReference type="PANTHER" id="PTHR43553:SF24">
    <property type="entry name" value="ENERGY-COUPLING FACTOR TRANSPORTER ATP-BINDING PROTEIN ECFA1"/>
    <property type="match status" value="1"/>
</dbReference>
<evidence type="ECO:0000313" key="7">
    <source>
        <dbReference type="Proteomes" id="UP001218170"/>
    </source>
</evidence>
<dbReference type="Pfam" id="PF00005">
    <property type="entry name" value="ABC_tran"/>
    <property type="match status" value="2"/>
</dbReference>
<evidence type="ECO:0000256" key="1">
    <source>
        <dbReference type="ARBA" id="ARBA00005417"/>
    </source>
</evidence>
<reference evidence="6 7" key="1">
    <citation type="submission" date="2023-02" db="EMBL/GenBank/DDBJ databases">
        <title>Study of novel species of the Microbacterium genus.</title>
        <authorList>
            <person name="Arroyo-Herrera I."/>
            <person name="Roman-Ponce B."/>
            <person name="Vasquez-Murrieta M.S."/>
        </authorList>
    </citation>
    <scope>NUCLEOTIDE SEQUENCE [LARGE SCALE GENOMIC DNA]</scope>
    <source>
        <strain evidence="6 7">NE1TT3</strain>
    </source>
</reference>
<dbReference type="EMBL" id="JAQZCI010000001">
    <property type="protein sequence ID" value="MDD7961246.1"/>
    <property type="molecule type" value="Genomic_DNA"/>
</dbReference>
<dbReference type="Gene3D" id="3.40.50.300">
    <property type="entry name" value="P-loop containing nucleotide triphosphate hydrolases"/>
    <property type="match status" value="2"/>
</dbReference>
<keyword evidence="4 6" id="KW-0067">ATP-binding</keyword>
<comment type="similarity">
    <text evidence="1">Belongs to the ABC transporter superfamily.</text>
</comment>
<name>A0ABT5SG93_9MICO</name>
<feature type="domain" description="ABC transporter" evidence="5">
    <location>
        <begin position="274"/>
        <end position="522"/>
    </location>
</feature>
<protein>
    <submittedName>
        <fullName evidence="6">ABC transporter ATP-binding protein</fullName>
    </submittedName>
</protein>
<keyword evidence="3" id="KW-0547">Nucleotide-binding</keyword>
<dbReference type="InterPro" id="IPR017871">
    <property type="entry name" value="ABC_transporter-like_CS"/>
</dbReference>
<dbReference type="InterPro" id="IPR003439">
    <property type="entry name" value="ABC_transporter-like_ATP-bd"/>
</dbReference>
<evidence type="ECO:0000256" key="2">
    <source>
        <dbReference type="ARBA" id="ARBA00022448"/>
    </source>
</evidence>
<proteinExistence type="inferred from homology"/>